<dbReference type="Pfam" id="PF18952">
    <property type="entry name" value="DUF5696"/>
    <property type="match status" value="1"/>
</dbReference>
<dbReference type="EMBL" id="JAOEGN010000010">
    <property type="protein sequence ID" value="MCU0105180.1"/>
    <property type="molecule type" value="Genomic_DNA"/>
</dbReference>
<comment type="caution">
    <text evidence="1">The sequence shown here is derived from an EMBL/GenBank/DDBJ whole genome shotgun (WGS) entry which is preliminary data.</text>
</comment>
<organism evidence="1 2">
    <name type="scientific">Paracholeplasma vituli</name>
    <dbReference type="NCBI Taxonomy" id="69473"/>
    <lineage>
        <taxon>Bacteria</taxon>
        <taxon>Bacillati</taxon>
        <taxon>Mycoplasmatota</taxon>
        <taxon>Mollicutes</taxon>
        <taxon>Acholeplasmatales</taxon>
        <taxon>Acholeplasmataceae</taxon>
        <taxon>Paracholeplasma</taxon>
    </lineage>
</organism>
<keyword evidence="2" id="KW-1185">Reference proteome</keyword>
<dbReference type="RefSeq" id="WP_262096451.1">
    <property type="nucleotide sequence ID" value="NZ_JAOEGN010000010.1"/>
</dbReference>
<sequence>MRKTLWLKVTSVILSILVIFSINHVIQSAFVETSDQALPSFSELTDYVSSNRFTQTDDLTLATSPYTLNPEQTIIDTELGMVYLDQSSLAFMVQNENGYVFSSTIDYETSGLSPNWQRRVRSGIHIYSYNTNNPNNARTEEFILSENTSKSVQIIDNGFESTITFGISRIRLTVRVQFLTEGIFIEIPNDSIVESGNHKIGSIYVYPYLGAVKGDTTPGYMFIPDGVGALIRYQVASTTRQYTKEFYNPNFSFNMETDLNRMTAEGTALYAPVFGMVHGIDQNAIFATIESGAENGILTINFAGTLTPYNAIFTEFIYRRIYNQPVDKANRFIQIMQEKRNPVDIKIRYQLLTNENANYVGMAKAYRNQLIEQNQLIKQTATRDNSPLKLESIGLVKNEGLLFAETNVMTTLKSLTSIVKSLNSEIDEIIVAYQGFTKSGATWDGPVYEGLSNRIGGAKDIERLKAEVGELYFVTESLKASSRSGDYQSFRDLAKKINEQTYRFQEYDHSRYLLKHSKVTSSFNQTLKSVSRYAVDGLAMSSIGNTLYADYGTGVSLSESMRIFQDLLKGVEKKIALYDAYAYMWGTMNAYFDVPMYSSQYLSFSDTVPFIPIVLNGYMDLYGANANFYDYARDQLLRSIDYGINISFMVTEASSKKLQDTGLSGIYTSRFTDLKPAILTYYMFVNDALKHVQNQAIVDRTVLQTGVVKVVYENQTEIYINYLNQSVVVEGRTIEQKHFVVIQNGIEVSTVKGGGI</sequence>
<proteinExistence type="predicted"/>
<dbReference type="Proteomes" id="UP001209076">
    <property type="component" value="Unassembled WGS sequence"/>
</dbReference>
<dbReference type="InterPro" id="IPR043751">
    <property type="entry name" value="DUF5696"/>
</dbReference>
<protein>
    <submittedName>
        <fullName evidence="1">DUF5696 domain-containing protein</fullName>
    </submittedName>
</protein>
<reference evidence="2" key="1">
    <citation type="submission" date="2023-07" db="EMBL/GenBank/DDBJ databases">
        <title>Novel Mycoplasma species identified in domestic and wild animals.</title>
        <authorList>
            <person name="Volokhov D.V."/>
            <person name="Furtak V.A."/>
            <person name="Zagorodnyaya T.A."/>
        </authorList>
    </citation>
    <scope>NUCLEOTIDE SEQUENCE [LARGE SCALE GENOMIC DNA]</scope>
    <source>
        <strain evidence="2">92-19</strain>
    </source>
</reference>
<name>A0ABT2PW54_9MOLU</name>
<evidence type="ECO:0000313" key="2">
    <source>
        <dbReference type="Proteomes" id="UP001209076"/>
    </source>
</evidence>
<evidence type="ECO:0000313" key="1">
    <source>
        <dbReference type="EMBL" id="MCU0105180.1"/>
    </source>
</evidence>
<gene>
    <name evidence="1" type="ORF">N7603_05870</name>
</gene>
<accession>A0ABT2PW54</accession>